<keyword evidence="3" id="KW-1185">Reference proteome</keyword>
<evidence type="ECO:0000313" key="3">
    <source>
        <dbReference type="Proteomes" id="UP000237347"/>
    </source>
</evidence>
<dbReference type="Proteomes" id="UP000237347">
    <property type="component" value="Unassembled WGS sequence"/>
</dbReference>
<proteinExistence type="predicted"/>
<gene>
    <name evidence="2" type="ORF">CFP56_007234</name>
</gene>
<protein>
    <recommendedName>
        <fullName evidence="4">ATP synthase F0 subunit 8</fullName>
    </recommendedName>
</protein>
<keyword evidence="1" id="KW-0472">Membrane</keyword>
<accession>A0AAW0L954</accession>
<organism evidence="2 3">
    <name type="scientific">Quercus suber</name>
    <name type="common">Cork oak</name>
    <dbReference type="NCBI Taxonomy" id="58331"/>
    <lineage>
        <taxon>Eukaryota</taxon>
        <taxon>Viridiplantae</taxon>
        <taxon>Streptophyta</taxon>
        <taxon>Embryophyta</taxon>
        <taxon>Tracheophyta</taxon>
        <taxon>Spermatophyta</taxon>
        <taxon>Magnoliopsida</taxon>
        <taxon>eudicotyledons</taxon>
        <taxon>Gunneridae</taxon>
        <taxon>Pentapetalae</taxon>
        <taxon>rosids</taxon>
        <taxon>fabids</taxon>
        <taxon>Fagales</taxon>
        <taxon>Fagaceae</taxon>
        <taxon>Quercus</taxon>
    </lineage>
</organism>
<sequence>MNSLLFPWEEEKLPPPSSLVVTFFIWLGVGFLLDYCISKTKKLHRESQTNIRAVEYSPTGSRTRRFYKTH</sequence>
<keyword evidence="1" id="KW-1133">Transmembrane helix</keyword>
<feature type="transmembrane region" description="Helical" evidence="1">
    <location>
        <begin position="20"/>
        <end position="37"/>
    </location>
</feature>
<keyword evidence="1" id="KW-0812">Transmembrane</keyword>
<comment type="caution">
    <text evidence="2">The sequence shown here is derived from an EMBL/GenBank/DDBJ whole genome shotgun (WGS) entry which is preliminary data.</text>
</comment>
<evidence type="ECO:0000313" key="2">
    <source>
        <dbReference type="EMBL" id="KAK7846906.1"/>
    </source>
</evidence>
<name>A0AAW0L954_QUESU</name>
<evidence type="ECO:0000256" key="1">
    <source>
        <dbReference type="SAM" id="Phobius"/>
    </source>
</evidence>
<dbReference type="EMBL" id="PKMF04000148">
    <property type="protein sequence ID" value="KAK7846906.1"/>
    <property type="molecule type" value="Genomic_DNA"/>
</dbReference>
<evidence type="ECO:0008006" key="4">
    <source>
        <dbReference type="Google" id="ProtNLM"/>
    </source>
</evidence>
<reference evidence="2 3" key="1">
    <citation type="journal article" date="2018" name="Sci. Data">
        <title>The draft genome sequence of cork oak.</title>
        <authorList>
            <person name="Ramos A.M."/>
            <person name="Usie A."/>
            <person name="Barbosa P."/>
            <person name="Barros P.M."/>
            <person name="Capote T."/>
            <person name="Chaves I."/>
            <person name="Simoes F."/>
            <person name="Abreu I."/>
            <person name="Carrasquinho I."/>
            <person name="Faro C."/>
            <person name="Guimaraes J.B."/>
            <person name="Mendonca D."/>
            <person name="Nobrega F."/>
            <person name="Rodrigues L."/>
            <person name="Saibo N.J.M."/>
            <person name="Varela M.C."/>
            <person name="Egas C."/>
            <person name="Matos J."/>
            <person name="Miguel C.M."/>
            <person name="Oliveira M.M."/>
            <person name="Ricardo C.P."/>
            <person name="Goncalves S."/>
        </authorList>
    </citation>
    <scope>NUCLEOTIDE SEQUENCE [LARGE SCALE GENOMIC DNA]</scope>
    <source>
        <strain evidence="3">cv. HL8</strain>
    </source>
</reference>
<dbReference type="AlphaFoldDB" id="A0AAW0L954"/>